<keyword evidence="3" id="KW-1185">Reference proteome</keyword>
<dbReference type="RefSeq" id="WP_097651473.1">
    <property type="nucleotide sequence ID" value="NZ_LYXE01000063.1"/>
</dbReference>
<feature type="compositionally biased region" description="Low complexity" evidence="1">
    <location>
        <begin position="779"/>
        <end position="789"/>
    </location>
</feature>
<evidence type="ECO:0000313" key="3">
    <source>
        <dbReference type="Proteomes" id="UP000220922"/>
    </source>
</evidence>
<feature type="compositionally biased region" description="Low complexity" evidence="1">
    <location>
        <begin position="811"/>
        <end position="830"/>
    </location>
</feature>
<feature type="region of interest" description="Disordered" evidence="1">
    <location>
        <begin position="691"/>
        <end position="940"/>
    </location>
</feature>
<reference evidence="2 3" key="1">
    <citation type="submission" date="2016-05" db="EMBL/GenBank/DDBJ databases">
        <authorList>
            <person name="Lavstsen T."/>
            <person name="Jespersen J.S."/>
        </authorList>
    </citation>
    <scope>NUCLEOTIDE SEQUENCE [LARGE SCALE GENOMIC DNA]</scope>
    <source>
        <strain evidence="2 3">B7-9</strain>
    </source>
</reference>
<evidence type="ECO:0000313" key="2">
    <source>
        <dbReference type="EMBL" id="PDV99707.1"/>
    </source>
</evidence>
<dbReference type="GO" id="GO:0043138">
    <property type="term" value="F:3'-5' DNA helicase activity"/>
    <property type="evidence" value="ECO:0007669"/>
    <property type="project" value="TreeGrafter"/>
</dbReference>
<name>A0A2H3KNH2_9CHLR</name>
<evidence type="ECO:0008006" key="4">
    <source>
        <dbReference type="Google" id="ProtNLM"/>
    </source>
</evidence>
<proteinExistence type="predicted"/>
<evidence type="ECO:0000256" key="1">
    <source>
        <dbReference type="SAM" id="MobiDB-lite"/>
    </source>
</evidence>
<dbReference type="GO" id="GO:0036297">
    <property type="term" value="P:interstrand cross-link repair"/>
    <property type="evidence" value="ECO:0007669"/>
    <property type="project" value="TreeGrafter"/>
</dbReference>
<dbReference type="OrthoDB" id="135407at2"/>
<dbReference type="PANTHER" id="PTHR47957:SF3">
    <property type="entry name" value="ATP-DEPENDENT HELICASE HRQ1"/>
    <property type="match status" value="1"/>
</dbReference>
<sequence length="993" mass="106588">MDSNSQSGGRHGGGDLVTALQQIARQRTRNESPLLAVQTFAKRAGVRISHLPIHQHLEQAWIRVVGEPFHQHQALALASLRRGEPLALMGGASAEQTLSLLLTEYVRDTSPSTALVLVPDDLSATHYAADLVRLTAALPEPLRVGIAAGAGVRNAMAAQVIVATPAMLHQRLLRHHDRAWMAFWSRLRTVVLLSAHAYTGVAAAHLEALLLRVRRLSPAGSNLQYMATMAPVTGAEEALATMSRVAWRVISAHDTLSPEVTLAVWRTGAERMRDLVALTLGLARTGTSLHVTCPAFELALVQSVVGQDEPAVSIGLHAVPAEVQIFPSLSGVAASLRAALDRTRLIVLMLGDDPAEHMLVRMAMQNQFPLLDGQPPVWIVAPGNSYIEAQHLLCAASEQPLHAAEVAEEWQSMPMVQRLQQQGRLRILPGSAQMWQPAAGPQDPYAAFTVQSVEGEVAHLVSSQGTDLGSVTMALFDRWGAVNAVLPPFGRGYRVLERDEVNLVLTLSTAYESRRTMPLRRCSVHVRERREQRVIRGLDIAWGRVTVDEEIYALREANASNVITQVPLAEPIMGKWTAPALWIDLVNGIKAEGQVMGWSLVLALPLATLASIYDLVPAYDEEARRLYFVDTEAGGNGVAYWLYQALETLLPLAYDIVNQRGLDPLFEPVARADKDWLLALLAGGQAVALPQPRSGVRPQSVPPFPAQSSPPARSPHRPAAIPPTDVRRTAASSVPPPGGGASGESLAPVHEELTGPSGGGASGESPAPVHEELTGPSGGVSEPGSEASVLISPQTPADEPDRARESPPPSRTRSSGKARTSPPSSSSPARKQPKSDANAATPEGEGTAPRMPRSRRAQADAPSKAAPPASPPTRPAPPQEPPVPPPPKPLSEPPPVMPDAAAMVERLRRMRQQQEAQKQKQTTPSLPSSSSFEPIEPRFLPGDQVLCNPYGEGEVLASRIEDNREILVVAFPIYGHLTIDAIVSAVRLVQARS</sequence>
<comment type="caution">
    <text evidence="2">The sequence shown here is derived from an EMBL/GenBank/DDBJ whole genome shotgun (WGS) entry which is preliminary data.</text>
</comment>
<dbReference type="InterPro" id="IPR027417">
    <property type="entry name" value="P-loop_NTPase"/>
</dbReference>
<dbReference type="AlphaFoldDB" id="A0A2H3KNH2"/>
<dbReference type="SUPFAM" id="SSF52540">
    <property type="entry name" value="P-loop containing nucleoside triphosphate hydrolases"/>
    <property type="match status" value="1"/>
</dbReference>
<organism evidence="2 3">
    <name type="scientific">Candidatus Chloroploca asiatica</name>
    <dbReference type="NCBI Taxonomy" id="1506545"/>
    <lineage>
        <taxon>Bacteria</taxon>
        <taxon>Bacillati</taxon>
        <taxon>Chloroflexota</taxon>
        <taxon>Chloroflexia</taxon>
        <taxon>Chloroflexales</taxon>
        <taxon>Chloroflexineae</taxon>
        <taxon>Oscillochloridaceae</taxon>
        <taxon>Candidatus Chloroploca</taxon>
    </lineage>
</organism>
<dbReference type="Gene3D" id="3.40.50.300">
    <property type="entry name" value="P-loop containing nucleotide triphosphate hydrolases"/>
    <property type="match status" value="1"/>
</dbReference>
<dbReference type="PANTHER" id="PTHR47957">
    <property type="entry name" value="ATP-DEPENDENT HELICASE HRQ1"/>
    <property type="match status" value="1"/>
</dbReference>
<dbReference type="EMBL" id="LYXE01000063">
    <property type="protein sequence ID" value="PDV99707.1"/>
    <property type="molecule type" value="Genomic_DNA"/>
</dbReference>
<protein>
    <recommendedName>
        <fullName evidence="4">Helicase ATP-binding domain-containing protein</fullName>
    </recommendedName>
</protein>
<feature type="compositionally biased region" description="Polar residues" evidence="1">
    <location>
        <begin position="922"/>
        <end position="932"/>
    </location>
</feature>
<dbReference type="Proteomes" id="UP000220922">
    <property type="component" value="Unassembled WGS sequence"/>
</dbReference>
<gene>
    <name evidence="2" type="ORF">A9Q02_00350</name>
</gene>
<dbReference type="GO" id="GO:0006289">
    <property type="term" value="P:nucleotide-excision repair"/>
    <property type="evidence" value="ECO:0007669"/>
    <property type="project" value="TreeGrafter"/>
</dbReference>
<accession>A0A2H3KNH2</accession>
<feature type="compositionally biased region" description="Low complexity" evidence="1">
    <location>
        <begin position="706"/>
        <end position="723"/>
    </location>
</feature>
<feature type="compositionally biased region" description="Pro residues" evidence="1">
    <location>
        <begin position="868"/>
        <end position="897"/>
    </location>
</feature>